<dbReference type="PANTHER" id="PTHR45674">
    <property type="entry name" value="DNA LIGASE 1/3 FAMILY MEMBER"/>
    <property type="match status" value="1"/>
</dbReference>
<evidence type="ECO:0000259" key="3">
    <source>
        <dbReference type="PROSITE" id="PS50160"/>
    </source>
</evidence>
<keyword evidence="2 4" id="KW-0436">Ligase</keyword>
<dbReference type="PROSITE" id="PS50160">
    <property type="entry name" value="DNA_LIGASE_A3"/>
    <property type="match status" value="1"/>
</dbReference>
<evidence type="ECO:0000313" key="5">
    <source>
        <dbReference type="Proteomes" id="UP000609346"/>
    </source>
</evidence>
<keyword evidence="5" id="KW-1185">Reference proteome</keyword>
<sequence length="283" mass="33358">MTFYEPMLLEQADHPFDDERYVFEPLIDGHRLLLSLNKGKVTLYTRHHYEVTRQYPELHNIPVIEACDVVLDGEVARSDEDGKFDFELLMERFRAAKPARIRENSKTKPVHYYVFDILYYNGEDMRLRPLWERKLLLHRILQPNAFYSLMLCVEENGKALFDLMQQRNLGGIVAKNRNSKYVGKRSSDWLKIINYTYVNVDLVGYRKNQFGWLAHYQGHSVGVIELAVPPVARKAFFSIAEQIKCAEDRDFVYIQPHLKAQVRTRHWSRDGMLRAPEFVDFVV</sequence>
<dbReference type="Gene3D" id="3.30.470.30">
    <property type="entry name" value="DNA ligase/mRNA capping enzyme"/>
    <property type="match status" value="1"/>
</dbReference>
<proteinExistence type="inferred from homology"/>
<dbReference type="Proteomes" id="UP000609346">
    <property type="component" value="Unassembled WGS sequence"/>
</dbReference>
<dbReference type="CDD" id="cd07906">
    <property type="entry name" value="Adenylation_DNA_ligase_LigD_LigC"/>
    <property type="match status" value="1"/>
</dbReference>
<dbReference type="Gene3D" id="3.30.1490.70">
    <property type="match status" value="1"/>
</dbReference>
<gene>
    <name evidence="4" type="ORF">H8B09_05445</name>
</gene>
<dbReference type="PANTHER" id="PTHR45674:SF4">
    <property type="entry name" value="DNA LIGASE 1"/>
    <property type="match status" value="1"/>
</dbReference>
<protein>
    <submittedName>
        <fullName evidence="4">ATP-dependent DNA ligase</fullName>
    </submittedName>
</protein>
<dbReference type="EMBL" id="JACXZA010000001">
    <property type="protein sequence ID" value="MBD3918189.1"/>
    <property type="molecule type" value="Genomic_DNA"/>
</dbReference>
<organism evidence="4 5">
    <name type="scientific">Paenibacillus terricola</name>
    <dbReference type="NCBI Taxonomy" id="2763503"/>
    <lineage>
        <taxon>Bacteria</taxon>
        <taxon>Bacillati</taxon>
        <taxon>Bacillota</taxon>
        <taxon>Bacilli</taxon>
        <taxon>Bacillales</taxon>
        <taxon>Paenibacillaceae</taxon>
        <taxon>Paenibacillus</taxon>
    </lineage>
</organism>
<comment type="caution">
    <text evidence="4">The sequence shown here is derived from an EMBL/GenBank/DDBJ whole genome shotgun (WGS) entry which is preliminary data.</text>
</comment>
<evidence type="ECO:0000256" key="1">
    <source>
        <dbReference type="ARBA" id="ARBA00007572"/>
    </source>
</evidence>
<dbReference type="Pfam" id="PF01068">
    <property type="entry name" value="DNA_ligase_A_M"/>
    <property type="match status" value="1"/>
</dbReference>
<dbReference type="InterPro" id="IPR050191">
    <property type="entry name" value="ATP-dep_DNA_ligase"/>
</dbReference>
<dbReference type="SUPFAM" id="SSF56091">
    <property type="entry name" value="DNA ligase/mRNA capping enzyme, catalytic domain"/>
    <property type="match status" value="1"/>
</dbReference>
<reference evidence="4 5" key="1">
    <citation type="submission" date="2020-09" db="EMBL/GenBank/DDBJ databases">
        <title>Paenibacillus sp. strain PR3 16S rRNA gene Genome sequencing and assembly.</title>
        <authorList>
            <person name="Kim J."/>
        </authorList>
    </citation>
    <scope>NUCLEOTIDE SEQUENCE [LARGE SCALE GENOMIC DNA]</scope>
    <source>
        <strain evidence="4 5">PR3</strain>
    </source>
</reference>
<name>A0ABR8MQB8_9BACL</name>
<evidence type="ECO:0000313" key="4">
    <source>
        <dbReference type="EMBL" id="MBD3918189.1"/>
    </source>
</evidence>
<feature type="domain" description="ATP-dependent DNA ligase family profile" evidence="3">
    <location>
        <begin position="103"/>
        <end position="192"/>
    </location>
</feature>
<comment type="similarity">
    <text evidence="1">Belongs to the ATP-dependent DNA ligase family.</text>
</comment>
<dbReference type="RefSeq" id="WP_191202408.1">
    <property type="nucleotide sequence ID" value="NZ_JACXZA010000001.1"/>
</dbReference>
<dbReference type="InterPro" id="IPR012310">
    <property type="entry name" value="DNA_ligase_ATP-dep_cent"/>
</dbReference>
<dbReference type="GO" id="GO:0016874">
    <property type="term" value="F:ligase activity"/>
    <property type="evidence" value="ECO:0007669"/>
    <property type="project" value="UniProtKB-KW"/>
</dbReference>
<accession>A0ABR8MQB8</accession>
<evidence type="ECO:0000256" key="2">
    <source>
        <dbReference type="ARBA" id="ARBA00022598"/>
    </source>
</evidence>